<dbReference type="Gene3D" id="3.20.20.140">
    <property type="entry name" value="Metal-dependent hydrolases"/>
    <property type="match status" value="1"/>
</dbReference>
<organism evidence="2 3">
    <name type="scientific">Pseudonocardia kunmingensis</name>
    <dbReference type="NCBI Taxonomy" id="630975"/>
    <lineage>
        <taxon>Bacteria</taxon>
        <taxon>Bacillati</taxon>
        <taxon>Actinomycetota</taxon>
        <taxon>Actinomycetes</taxon>
        <taxon>Pseudonocardiales</taxon>
        <taxon>Pseudonocardiaceae</taxon>
        <taxon>Pseudonocardia</taxon>
    </lineage>
</organism>
<dbReference type="InterPro" id="IPR051781">
    <property type="entry name" value="Metallo-dep_Hydrolase"/>
</dbReference>
<dbReference type="InterPro" id="IPR032466">
    <property type="entry name" value="Metal_Hydrolase"/>
</dbReference>
<dbReference type="OrthoDB" id="3451205at2"/>
<comment type="caution">
    <text evidence="2">The sequence shown here is derived from an EMBL/GenBank/DDBJ whole genome shotgun (WGS) entry which is preliminary data.</text>
</comment>
<dbReference type="EMBL" id="VFPA01000001">
    <property type="protein sequence ID" value="TQM14523.1"/>
    <property type="molecule type" value="Genomic_DNA"/>
</dbReference>
<gene>
    <name evidence="2" type="ORF">FB558_1288</name>
</gene>
<dbReference type="PANTHER" id="PTHR43135:SF4">
    <property type="entry name" value="AMIDOHYDROLASE-RELATED DOMAIN-CONTAINING PROTEIN"/>
    <property type="match status" value="1"/>
</dbReference>
<dbReference type="Proteomes" id="UP000315677">
    <property type="component" value="Unassembled WGS sequence"/>
</dbReference>
<dbReference type="RefSeq" id="WP_142049015.1">
    <property type="nucleotide sequence ID" value="NZ_VFPA01000001.1"/>
</dbReference>
<dbReference type="PANTHER" id="PTHR43135">
    <property type="entry name" value="ALPHA-D-RIBOSE 1-METHYLPHOSPHONATE 5-TRIPHOSPHATE DIPHOSPHATASE"/>
    <property type="match status" value="1"/>
</dbReference>
<name>A0A543DYW7_9PSEU</name>
<evidence type="ECO:0000259" key="1">
    <source>
        <dbReference type="Pfam" id="PF01979"/>
    </source>
</evidence>
<evidence type="ECO:0000313" key="3">
    <source>
        <dbReference type="Proteomes" id="UP000315677"/>
    </source>
</evidence>
<evidence type="ECO:0000313" key="2">
    <source>
        <dbReference type="EMBL" id="TQM14523.1"/>
    </source>
</evidence>
<dbReference type="InterPro" id="IPR011059">
    <property type="entry name" value="Metal-dep_hydrolase_composite"/>
</dbReference>
<dbReference type="GO" id="GO:0016810">
    <property type="term" value="F:hydrolase activity, acting on carbon-nitrogen (but not peptide) bonds"/>
    <property type="evidence" value="ECO:0007669"/>
    <property type="project" value="InterPro"/>
</dbReference>
<sequence length="358" mass="37474">MFRLRGVLLPGEESVELWIDGAGRLSEPLRGAETLVDGGYIVPGLVDAHCHIGLGPGGGVDLEEADAQARVDRDAGTLLVRDCGSPIDTSPLQARDDLPEIIRAGRHVARPKRYIPGVAQELDDPALLPDAVAEQAAAGDGWVKLVGDWIDRGAGDLAPLWPDDVLATAIDTAHRAGARVTAHVFGAESIPGLVRAGIDCIEHGTGLTDDVIAEMAARGTALVPTLINIETFPAIADQAVRYPAYADHMRRLHAGAGAVVRRAVEAGVPVYAGTDAGGGIAHGRLADEVIALHRAGLPAADALGAASWAARRWLGRPGLEPGARADLVVYRRDPRLDLSVLHEPALVVLRGRPVHAGT</sequence>
<dbReference type="SUPFAM" id="SSF51556">
    <property type="entry name" value="Metallo-dependent hydrolases"/>
    <property type="match status" value="1"/>
</dbReference>
<keyword evidence="3" id="KW-1185">Reference proteome</keyword>
<dbReference type="AlphaFoldDB" id="A0A543DYW7"/>
<dbReference type="Gene3D" id="2.30.40.10">
    <property type="entry name" value="Urease, subunit C, domain 1"/>
    <property type="match status" value="1"/>
</dbReference>
<accession>A0A543DYW7</accession>
<feature type="domain" description="Amidohydrolase-related" evidence="1">
    <location>
        <begin position="40"/>
        <end position="341"/>
    </location>
</feature>
<proteinExistence type="predicted"/>
<protein>
    <submittedName>
        <fullName evidence="2">Imidazolonepropionase-like amidohydrolase</fullName>
    </submittedName>
</protein>
<dbReference type="InterPro" id="IPR006680">
    <property type="entry name" value="Amidohydro-rel"/>
</dbReference>
<dbReference type="Pfam" id="PF01979">
    <property type="entry name" value="Amidohydro_1"/>
    <property type="match status" value="1"/>
</dbReference>
<keyword evidence="2" id="KW-0378">Hydrolase</keyword>
<reference evidence="2 3" key="1">
    <citation type="submission" date="2019-06" db="EMBL/GenBank/DDBJ databases">
        <title>Sequencing the genomes of 1000 actinobacteria strains.</title>
        <authorList>
            <person name="Klenk H.-P."/>
        </authorList>
    </citation>
    <scope>NUCLEOTIDE SEQUENCE [LARGE SCALE GENOMIC DNA]</scope>
    <source>
        <strain evidence="2 3">DSM 45301</strain>
    </source>
</reference>